<keyword evidence="3" id="KW-1185">Reference proteome</keyword>
<dbReference type="InParanoid" id="A0A1E7FSZ2"/>
<feature type="region of interest" description="Disordered" evidence="1">
    <location>
        <begin position="49"/>
        <end position="79"/>
    </location>
</feature>
<accession>A0A1E7FSZ2</accession>
<evidence type="ECO:0000313" key="3">
    <source>
        <dbReference type="Proteomes" id="UP000095751"/>
    </source>
</evidence>
<name>A0A1E7FSZ2_9STRA</name>
<dbReference type="KEGG" id="fcy:FRACYDRAFT_234928"/>
<feature type="region of interest" description="Disordered" evidence="1">
    <location>
        <begin position="116"/>
        <end position="144"/>
    </location>
</feature>
<dbReference type="Proteomes" id="UP000095751">
    <property type="component" value="Unassembled WGS sequence"/>
</dbReference>
<evidence type="ECO:0000313" key="2">
    <source>
        <dbReference type="EMBL" id="OEU21301.1"/>
    </source>
</evidence>
<dbReference type="AlphaFoldDB" id="A0A1E7FSZ2"/>
<evidence type="ECO:0000256" key="1">
    <source>
        <dbReference type="SAM" id="MobiDB-lite"/>
    </source>
</evidence>
<feature type="compositionally biased region" description="Acidic residues" evidence="1">
    <location>
        <begin position="124"/>
        <end position="135"/>
    </location>
</feature>
<feature type="compositionally biased region" description="Low complexity" evidence="1">
    <location>
        <begin position="58"/>
        <end position="75"/>
    </location>
</feature>
<reference evidence="2 3" key="1">
    <citation type="submission" date="2016-09" db="EMBL/GenBank/DDBJ databases">
        <title>Extensive genetic diversity and differential bi-allelic expression allows diatom success in the polar Southern Ocean.</title>
        <authorList>
            <consortium name="DOE Joint Genome Institute"/>
            <person name="Mock T."/>
            <person name="Otillar R.P."/>
            <person name="Strauss J."/>
            <person name="Dupont C."/>
            <person name="Frickenhaus S."/>
            <person name="Maumus F."/>
            <person name="Mcmullan M."/>
            <person name="Sanges R."/>
            <person name="Schmutz J."/>
            <person name="Toseland A."/>
            <person name="Valas R."/>
            <person name="Veluchamy A."/>
            <person name="Ward B.J."/>
            <person name="Allen A."/>
            <person name="Barry K."/>
            <person name="Falciatore A."/>
            <person name="Ferrante M."/>
            <person name="Fortunato A.E."/>
            <person name="Gloeckner G."/>
            <person name="Gruber A."/>
            <person name="Hipkin R."/>
            <person name="Janech M."/>
            <person name="Kroth P."/>
            <person name="Leese F."/>
            <person name="Lindquist E."/>
            <person name="Lyon B.R."/>
            <person name="Martin J."/>
            <person name="Mayer C."/>
            <person name="Parker M."/>
            <person name="Quesneville H."/>
            <person name="Raymond J."/>
            <person name="Uhlig C."/>
            <person name="Valentin K.U."/>
            <person name="Worden A.Z."/>
            <person name="Armbrust E.V."/>
            <person name="Bowler C."/>
            <person name="Green B."/>
            <person name="Moulton V."/>
            <person name="Van Oosterhout C."/>
            <person name="Grigoriev I."/>
        </authorList>
    </citation>
    <scope>NUCLEOTIDE SEQUENCE [LARGE SCALE GENOMIC DNA]</scope>
    <source>
        <strain evidence="2 3">CCMP1102</strain>
    </source>
</reference>
<dbReference type="EMBL" id="KV784354">
    <property type="protein sequence ID" value="OEU21301.1"/>
    <property type="molecule type" value="Genomic_DNA"/>
</dbReference>
<protein>
    <submittedName>
        <fullName evidence="2">Uncharacterized protein</fullName>
    </submittedName>
</protein>
<proteinExistence type="predicted"/>
<feature type="region of interest" description="Disordered" evidence="1">
    <location>
        <begin position="1"/>
        <end position="33"/>
    </location>
</feature>
<dbReference type="OrthoDB" id="193230at2759"/>
<sequence length="377" mass="42546">MTDSVLLFSEGLSSSSSSASYPPSSSSSSEESPWASSTWLLKLDFCRSKQTSSQQKQNDNTGSSNSNNNKNNNDDAPFTSYGALGSRLVVNFPIMVDADDDMNNKQYPDKFVGRGASVIRPNYDADDDDNNDEEDERNRNRNKNTNNYFEYITMKGTQRIELSQGGWTVEFPSSGIYNRGKATKLKFYLDLVTDLERNDIVLPAGTRLYFTTKCWREQEYDYGLIKIKPIRDEFQIAQQILDDQLSHESGDRRLDGNDPIETLKAYKDMTKLVLNRDRKRMELRNAINGQKDYGHGYPGSDDHPEGPWPGSTEWLTISENNPIYARVPKKNDKNKNNLLQQLISKGGGGGGDNDYHFGRVGTWTGEAISSLLLEDDE</sequence>
<gene>
    <name evidence="2" type="ORF">FRACYDRAFT_234928</name>
</gene>
<organism evidence="2 3">
    <name type="scientific">Fragilariopsis cylindrus CCMP1102</name>
    <dbReference type="NCBI Taxonomy" id="635003"/>
    <lineage>
        <taxon>Eukaryota</taxon>
        <taxon>Sar</taxon>
        <taxon>Stramenopiles</taxon>
        <taxon>Ochrophyta</taxon>
        <taxon>Bacillariophyta</taxon>
        <taxon>Bacillariophyceae</taxon>
        <taxon>Bacillariophycidae</taxon>
        <taxon>Bacillariales</taxon>
        <taxon>Bacillariaceae</taxon>
        <taxon>Fragilariopsis</taxon>
    </lineage>
</organism>